<reference evidence="1 2" key="1">
    <citation type="journal article" date="2011" name="J. Bacteriol.">
        <title>Genome Sequence of Lactobacillus salivarius GJ-24, a Probiotic Strain Isolated from Healthy Adult Intestine.</title>
        <authorList>
            <person name="Cho Y.J."/>
            <person name="Choi J.K."/>
            <person name="Kim J.H."/>
            <person name="Lim Y.S."/>
            <person name="Ham J.S."/>
            <person name="Kang D.K."/>
            <person name="Chun J."/>
            <person name="Paik H.D."/>
            <person name="Kim G.B."/>
        </authorList>
    </citation>
    <scope>NUCLEOTIDE SEQUENCE [LARGE SCALE GENOMIC DNA]</scope>
    <source>
        <strain evidence="1 2">GJ-24</strain>
    </source>
</reference>
<dbReference type="GO" id="GO:0006355">
    <property type="term" value="P:regulation of DNA-templated transcription"/>
    <property type="evidence" value="ECO:0007669"/>
    <property type="project" value="InterPro"/>
</dbReference>
<name>F7QSI3_9LACO</name>
<accession>F7QSI3</accession>
<organism evidence="1 2">
    <name type="scientific">Ligilactobacillus salivarius GJ-24</name>
    <dbReference type="NCBI Taxonomy" id="1041521"/>
    <lineage>
        <taxon>Bacteria</taxon>
        <taxon>Bacillati</taxon>
        <taxon>Bacillota</taxon>
        <taxon>Bacilli</taxon>
        <taxon>Lactobacillales</taxon>
        <taxon>Lactobacillaceae</taxon>
        <taxon>Ligilactobacillus</taxon>
    </lineage>
</organism>
<dbReference type="Proteomes" id="UP000003074">
    <property type="component" value="Unassembled WGS sequence"/>
</dbReference>
<evidence type="ECO:0000313" key="2">
    <source>
        <dbReference type="Proteomes" id="UP000003074"/>
    </source>
</evidence>
<dbReference type="Gene3D" id="1.10.1220.10">
    <property type="entry name" value="Met repressor-like"/>
    <property type="match status" value="1"/>
</dbReference>
<proteinExistence type="predicted"/>
<dbReference type="PATRIC" id="fig|1041521.3.peg.225"/>
<gene>
    <name evidence="1" type="ORF">LSGJ_00223</name>
</gene>
<dbReference type="EMBL" id="AFOI01000002">
    <property type="protein sequence ID" value="EGM51804.1"/>
    <property type="molecule type" value="Genomic_DNA"/>
</dbReference>
<dbReference type="AlphaFoldDB" id="F7QSI3"/>
<evidence type="ECO:0000313" key="1">
    <source>
        <dbReference type="EMBL" id="EGM51804.1"/>
    </source>
</evidence>
<sequence length="55" mass="6236">MGLNINAYFTMAAKQLVLKKKIPFEISTSSNDIPNETTRKAMILAEALKNFRCME</sequence>
<comment type="caution">
    <text evidence="1">The sequence shown here is derived from an EMBL/GenBank/DDBJ whole genome shotgun (WGS) entry which is preliminary data.</text>
</comment>
<protein>
    <submittedName>
        <fullName evidence="1">Toxin-antitoxin system, antitoxin component, ribbon-helix-helix domain protein</fullName>
    </submittedName>
</protein>
<dbReference type="InterPro" id="IPR013321">
    <property type="entry name" value="Arc_rbn_hlx_hlx"/>
</dbReference>